<dbReference type="InterPro" id="IPR036249">
    <property type="entry name" value="Thioredoxin-like_sf"/>
</dbReference>
<dbReference type="SFLD" id="SFLDG01153">
    <property type="entry name" value="Main.4:_Theta-like"/>
    <property type="match status" value="1"/>
</dbReference>
<dbReference type="GO" id="GO:0004364">
    <property type="term" value="F:glutathione transferase activity"/>
    <property type="evidence" value="ECO:0007669"/>
    <property type="project" value="UniProtKB-EC"/>
</dbReference>
<dbReference type="OrthoDB" id="422574at2759"/>
<evidence type="ECO:0000313" key="9">
    <source>
        <dbReference type="Proteomes" id="UP000007798"/>
    </source>
</evidence>
<dbReference type="FunFam" id="1.20.1050.10:FF:000039">
    <property type="entry name" value="Glutathione S-transferase theta-1"/>
    <property type="match status" value="1"/>
</dbReference>
<dbReference type="GO" id="GO:0006749">
    <property type="term" value="P:glutathione metabolic process"/>
    <property type="evidence" value="ECO:0007669"/>
    <property type="project" value="TreeGrafter"/>
</dbReference>
<evidence type="ECO:0000256" key="2">
    <source>
        <dbReference type="ARBA" id="ARBA00009899"/>
    </source>
</evidence>
<dbReference type="PhylomeDB" id="B4MS66"/>
<dbReference type="Pfam" id="PF00043">
    <property type="entry name" value="GST_C"/>
    <property type="match status" value="1"/>
</dbReference>
<dbReference type="InParanoid" id="B4MS66"/>
<dbReference type="FunCoup" id="B4MS66">
    <property type="interactions" value="426"/>
</dbReference>
<comment type="similarity">
    <text evidence="2">Belongs to the GST superfamily. Theta family.</text>
</comment>
<evidence type="ECO:0000259" key="6">
    <source>
        <dbReference type="PROSITE" id="PS50404"/>
    </source>
</evidence>
<dbReference type="AlphaFoldDB" id="B4MS66"/>
<proteinExistence type="inferred from homology"/>
<dbReference type="PROSITE" id="PS50404">
    <property type="entry name" value="GST_NTER"/>
    <property type="match status" value="1"/>
</dbReference>
<dbReference type="SFLD" id="SFLDS00019">
    <property type="entry name" value="Glutathione_Transferase_(cytos"/>
    <property type="match status" value="1"/>
</dbReference>
<sequence length="228" mass="26610">MANSLKFYYDFLSQPSRVLWMSLKLSKTPFEACPVALRKREQLTDEYKKINRFQKVPSLVDNDFHLSESVAMVRYLAAKGQLSEQLYPKALKDRARIDEYLEWQHSNVRLPCGQYFRDAWLYPANGIKGKPKPEEVDKMIKAVNVSLGSLERFWLDKEFLIGSNLTIADLFGAAEINQIKLCQYNVNEQQFPKVAKWLDRVRESSNPYFDEAHQFIYKNSQQAVKAKI</sequence>
<dbReference type="InterPro" id="IPR040075">
    <property type="entry name" value="GST_N_Theta"/>
</dbReference>
<dbReference type="OMA" id="WKSRVQS"/>
<dbReference type="Pfam" id="PF13417">
    <property type="entry name" value="GST_N_3"/>
    <property type="match status" value="1"/>
</dbReference>
<feature type="domain" description="GST C-terminal" evidence="7">
    <location>
        <begin position="90"/>
        <end position="226"/>
    </location>
</feature>
<dbReference type="InterPro" id="IPR051369">
    <property type="entry name" value="GST_Theta"/>
</dbReference>
<dbReference type="CDD" id="cd03183">
    <property type="entry name" value="GST_C_Theta"/>
    <property type="match status" value="1"/>
</dbReference>
<dbReference type="InterPro" id="IPR004046">
    <property type="entry name" value="GST_C"/>
</dbReference>
<dbReference type="SMR" id="B4MS66"/>
<organism evidence="8 9">
    <name type="scientific">Drosophila willistoni</name>
    <name type="common">Fruit fly</name>
    <dbReference type="NCBI Taxonomy" id="7260"/>
    <lineage>
        <taxon>Eukaryota</taxon>
        <taxon>Metazoa</taxon>
        <taxon>Ecdysozoa</taxon>
        <taxon>Arthropoda</taxon>
        <taxon>Hexapoda</taxon>
        <taxon>Insecta</taxon>
        <taxon>Pterygota</taxon>
        <taxon>Neoptera</taxon>
        <taxon>Endopterygota</taxon>
        <taxon>Diptera</taxon>
        <taxon>Brachycera</taxon>
        <taxon>Muscomorpha</taxon>
        <taxon>Ephydroidea</taxon>
        <taxon>Drosophilidae</taxon>
        <taxon>Drosophila</taxon>
        <taxon>Sophophora</taxon>
    </lineage>
</organism>
<keyword evidence="3" id="KW-0963">Cytoplasm</keyword>
<evidence type="ECO:0008006" key="10">
    <source>
        <dbReference type="Google" id="ProtNLM"/>
    </source>
</evidence>
<dbReference type="Gene3D" id="1.20.1050.10">
    <property type="match status" value="1"/>
</dbReference>
<evidence type="ECO:0000256" key="4">
    <source>
        <dbReference type="ARBA" id="ARBA00022679"/>
    </source>
</evidence>
<dbReference type="InterPro" id="IPR036282">
    <property type="entry name" value="Glutathione-S-Trfase_C_sf"/>
</dbReference>
<dbReference type="InterPro" id="IPR040077">
    <property type="entry name" value="GST_C_Theta"/>
</dbReference>
<dbReference type="SUPFAM" id="SSF52833">
    <property type="entry name" value="Thioredoxin-like"/>
    <property type="match status" value="1"/>
</dbReference>
<evidence type="ECO:0000256" key="3">
    <source>
        <dbReference type="ARBA" id="ARBA00022490"/>
    </source>
</evidence>
<accession>B4MS66</accession>
<reference evidence="8 9" key="1">
    <citation type="journal article" date="2007" name="Nature">
        <title>Evolution of genes and genomes on the Drosophila phylogeny.</title>
        <authorList>
            <consortium name="Drosophila 12 Genomes Consortium"/>
            <person name="Clark A.G."/>
            <person name="Eisen M.B."/>
            <person name="Smith D.R."/>
            <person name="Bergman C.M."/>
            <person name="Oliver B."/>
            <person name="Markow T.A."/>
            <person name="Kaufman T.C."/>
            <person name="Kellis M."/>
            <person name="Gelbart W."/>
            <person name="Iyer V.N."/>
            <person name="Pollard D.A."/>
            <person name="Sackton T.B."/>
            <person name="Larracuente A.M."/>
            <person name="Singh N.D."/>
            <person name="Abad J.P."/>
            <person name="Abt D.N."/>
            <person name="Adryan B."/>
            <person name="Aguade M."/>
            <person name="Akashi H."/>
            <person name="Anderson W.W."/>
            <person name="Aquadro C.F."/>
            <person name="Ardell D.H."/>
            <person name="Arguello R."/>
            <person name="Artieri C.G."/>
            <person name="Barbash D.A."/>
            <person name="Barker D."/>
            <person name="Barsanti P."/>
            <person name="Batterham P."/>
            <person name="Batzoglou S."/>
            <person name="Begun D."/>
            <person name="Bhutkar A."/>
            <person name="Blanco E."/>
            <person name="Bosak S.A."/>
            <person name="Bradley R.K."/>
            <person name="Brand A.D."/>
            <person name="Brent M.R."/>
            <person name="Brooks A.N."/>
            <person name="Brown R.H."/>
            <person name="Butlin R.K."/>
            <person name="Caggese C."/>
            <person name="Calvi B.R."/>
            <person name="Bernardo de Carvalho A."/>
            <person name="Caspi A."/>
            <person name="Castrezana S."/>
            <person name="Celniker S.E."/>
            <person name="Chang J.L."/>
            <person name="Chapple C."/>
            <person name="Chatterji S."/>
            <person name="Chinwalla A."/>
            <person name="Civetta A."/>
            <person name="Clifton S.W."/>
            <person name="Comeron J.M."/>
            <person name="Costello J.C."/>
            <person name="Coyne J.A."/>
            <person name="Daub J."/>
            <person name="David R.G."/>
            <person name="Delcher A.L."/>
            <person name="Delehaunty K."/>
            <person name="Do C.B."/>
            <person name="Ebling H."/>
            <person name="Edwards K."/>
            <person name="Eickbush T."/>
            <person name="Evans J.D."/>
            <person name="Filipski A."/>
            <person name="Findeiss S."/>
            <person name="Freyhult E."/>
            <person name="Fulton L."/>
            <person name="Fulton R."/>
            <person name="Garcia A.C."/>
            <person name="Gardiner A."/>
            <person name="Garfield D.A."/>
            <person name="Garvin B.E."/>
            <person name="Gibson G."/>
            <person name="Gilbert D."/>
            <person name="Gnerre S."/>
            <person name="Godfrey J."/>
            <person name="Good R."/>
            <person name="Gotea V."/>
            <person name="Gravely B."/>
            <person name="Greenberg A.J."/>
            <person name="Griffiths-Jones S."/>
            <person name="Gross S."/>
            <person name="Guigo R."/>
            <person name="Gustafson E.A."/>
            <person name="Haerty W."/>
            <person name="Hahn M.W."/>
            <person name="Halligan D.L."/>
            <person name="Halpern A.L."/>
            <person name="Halter G.M."/>
            <person name="Han M.V."/>
            <person name="Heger A."/>
            <person name="Hillier L."/>
            <person name="Hinrichs A.S."/>
            <person name="Holmes I."/>
            <person name="Hoskins R.A."/>
            <person name="Hubisz M.J."/>
            <person name="Hultmark D."/>
            <person name="Huntley M.A."/>
            <person name="Jaffe D.B."/>
            <person name="Jagadeeshan S."/>
            <person name="Jeck W.R."/>
            <person name="Johnson J."/>
            <person name="Jones C.D."/>
            <person name="Jordan W.C."/>
            <person name="Karpen G.H."/>
            <person name="Kataoka E."/>
            <person name="Keightley P.D."/>
            <person name="Kheradpour P."/>
            <person name="Kirkness E.F."/>
            <person name="Koerich L.B."/>
            <person name="Kristiansen K."/>
            <person name="Kudrna D."/>
            <person name="Kulathinal R.J."/>
            <person name="Kumar S."/>
            <person name="Kwok R."/>
            <person name="Lander E."/>
            <person name="Langley C.H."/>
            <person name="Lapoint R."/>
            <person name="Lazzaro B.P."/>
            <person name="Lee S.J."/>
            <person name="Levesque L."/>
            <person name="Li R."/>
            <person name="Lin C.F."/>
            <person name="Lin M.F."/>
            <person name="Lindblad-Toh K."/>
            <person name="Llopart A."/>
            <person name="Long M."/>
            <person name="Low L."/>
            <person name="Lozovsky E."/>
            <person name="Lu J."/>
            <person name="Luo M."/>
            <person name="Machado C.A."/>
            <person name="Makalowski W."/>
            <person name="Marzo M."/>
            <person name="Matsuda M."/>
            <person name="Matzkin L."/>
            <person name="McAllister B."/>
            <person name="McBride C.S."/>
            <person name="McKernan B."/>
            <person name="McKernan K."/>
            <person name="Mendez-Lago M."/>
            <person name="Minx P."/>
            <person name="Mollenhauer M.U."/>
            <person name="Montooth K."/>
            <person name="Mount S.M."/>
            <person name="Mu X."/>
            <person name="Myers E."/>
            <person name="Negre B."/>
            <person name="Newfeld S."/>
            <person name="Nielsen R."/>
            <person name="Noor M.A."/>
            <person name="O'Grady P."/>
            <person name="Pachter L."/>
            <person name="Papaceit M."/>
            <person name="Parisi M.J."/>
            <person name="Parisi M."/>
            <person name="Parts L."/>
            <person name="Pedersen J.S."/>
            <person name="Pesole G."/>
            <person name="Phillippy A.M."/>
            <person name="Ponting C.P."/>
            <person name="Pop M."/>
            <person name="Porcelli D."/>
            <person name="Powell J.R."/>
            <person name="Prohaska S."/>
            <person name="Pruitt K."/>
            <person name="Puig M."/>
            <person name="Quesneville H."/>
            <person name="Ram K.R."/>
            <person name="Rand D."/>
            <person name="Rasmussen M.D."/>
            <person name="Reed L.K."/>
            <person name="Reenan R."/>
            <person name="Reily A."/>
            <person name="Remington K.A."/>
            <person name="Rieger T.T."/>
            <person name="Ritchie M.G."/>
            <person name="Robin C."/>
            <person name="Rogers Y.H."/>
            <person name="Rohde C."/>
            <person name="Rozas J."/>
            <person name="Rubenfield M.J."/>
            <person name="Ruiz A."/>
            <person name="Russo S."/>
            <person name="Salzberg S.L."/>
            <person name="Sanchez-Gracia A."/>
            <person name="Saranga D.J."/>
            <person name="Sato H."/>
            <person name="Schaeffer S.W."/>
            <person name="Schatz M.C."/>
            <person name="Schlenke T."/>
            <person name="Schwartz R."/>
            <person name="Segarra C."/>
            <person name="Singh R.S."/>
            <person name="Sirot L."/>
            <person name="Sirota M."/>
            <person name="Sisneros N.B."/>
            <person name="Smith C.D."/>
            <person name="Smith T.F."/>
            <person name="Spieth J."/>
            <person name="Stage D.E."/>
            <person name="Stark A."/>
            <person name="Stephan W."/>
            <person name="Strausberg R.L."/>
            <person name="Strempel S."/>
            <person name="Sturgill D."/>
            <person name="Sutton G."/>
            <person name="Sutton G.G."/>
            <person name="Tao W."/>
            <person name="Teichmann S."/>
            <person name="Tobari Y.N."/>
            <person name="Tomimura Y."/>
            <person name="Tsolas J.M."/>
            <person name="Valente V.L."/>
            <person name="Venter E."/>
            <person name="Venter J.C."/>
            <person name="Vicario S."/>
            <person name="Vieira F.G."/>
            <person name="Vilella A.J."/>
            <person name="Villasante A."/>
            <person name="Walenz B."/>
            <person name="Wang J."/>
            <person name="Wasserman M."/>
            <person name="Watts T."/>
            <person name="Wilson D."/>
            <person name="Wilson R.K."/>
            <person name="Wing R.A."/>
            <person name="Wolfner M.F."/>
            <person name="Wong A."/>
            <person name="Wong G.K."/>
            <person name="Wu C.I."/>
            <person name="Wu G."/>
            <person name="Yamamoto D."/>
            <person name="Yang H.P."/>
            <person name="Yang S.P."/>
            <person name="Yorke J.A."/>
            <person name="Yoshida K."/>
            <person name="Zdobnov E."/>
            <person name="Zhang P."/>
            <person name="Zhang Y."/>
            <person name="Zimin A.V."/>
            <person name="Baldwin J."/>
            <person name="Abdouelleil A."/>
            <person name="Abdulkadir J."/>
            <person name="Abebe A."/>
            <person name="Abera B."/>
            <person name="Abreu J."/>
            <person name="Acer S.C."/>
            <person name="Aftuck L."/>
            <person name="Alexander A."/>
            <person name="An P."/>
            <person name="Anderson E."/>
            <person name="Anderson S."/>
            <person name="Arachi H."/>
            <person name="Azer M."/>
            <person name="Bachantsang P."/>
            <person name="Barry A."/>
            <person name="Bayul T."/>
            <person name="Berlin A."/>
            <person name="Bessette D."/>
            <person name="Bloom T."/>
            <person name="Blye J."/>
            <person name="Boguslavskiy L."/>
            <person name="Bonnet C."/>
            <person name="Boukhgalter B."/>
            <person name="Bourzgui I."/>
            <person name="Brown A."/>
            <person name="Cahill P."/>
            <person name="Channer S."/>
            <person name="Cheshatsang Y."/>
            <person name="Chuda L."/>
            <person name="Citroen M."/>
            <person name="Collymore A."/>
            <person name="Cooke P."/>
            <person name="Costello M."/>
            <person name="D'Aco K."/>
            <person name="Daza R."/>
            <person name="De Haan G."/>
            <person name="DeGray S."/>
            <person name="DeMaso C."/>
            <person name="Dhargay N."/>
            <person name="Dooley K."/>
            <person name="Dooley E."/>
            <person name="Doricent M."/>
            <person name="Dorje P."/>
            <person name="Dorjee K."/>
            <person name="Dupes A."/>
            <person name="Elong R."/>
            <person name="Falk J."/>
            <person name="Farina A."/>
            <person name="Faro S."/>
            <person name="Ferguson D."/>
            <person name="Fisher S."/>
            <person name="Foley C.D."/>
            <person name="Franke A."/>
            <person name="Friedrich D."/>
            <person name="Gadbois L."/>
            <person name="Gearin G."/>
            <person name="Gearin C.R."/>
            <person name="Giannoukos G."/>
            <person name="Goode T."/>
            <person name="Graham J."/>
            <person name="Grandbois E."/>
            <person name="Grewal S."/>
            <person name="Gyaltsen K."/>
            <person name="Hafez N."/>
            <person name="Hagos B."/>
            <person name="Hall J."/>
            <person name="Henson C."/>
            <person name="Hollinger A."/>
            <person name="Honan T."/>
            <person name="Huard M.D."/>
            <person name="Hughes L."/>
            <person name="Hurhula B."/>
            <person name="Husby M.E."/>
            <person name="Kamat A."/>
            <person name="Kanga B."/>
            <person name="Kashin S."/>
            <person name="Khazanovich D."/>
            <person name="Kisner P."/>
            <person name="Lance K."/>
            <person name="Lara M."/>
            <person name="Lee W."/>
            <person name="Lennon N."/>
            <person name="Letendre F."/>
            <person name="LeVine R."/>
            <person name="Lipovsky A."/>
            <person name="Liu X."/>
            <person name="Liu J."/>
            <person name="Liu S."/>
            <person name="Lokyitsang T."/>
            <person name="Lokyitsang Y."/>
            <person name="Lubonja R."/>
            <person name="Lui A."/>
            <person name="MacDonald P."/>
            <person name="Magnisalis V."/>
            <person name="Maru K."/>
            <person name="Matthews C."/>
            <person name="McCusker W."/>
            <person name="McDonough S."/>
            <person name="Mehta T."/>
            <person name="Meldrim J."/>
            <person name="Meneus L."/>
            <person name="Mihai O."/>
            <person name="Mihalev A."/>
            <person name="Mihova T."/>
            <person name="Mittelman R."/>
            <person name="Mlenga V."/>
            <person name="Montmayeur A."/>
            <person name="Mulrain L."/>
            <person name="Navidi A."/>
            <person name="Naylor J."/>
            <person name="Negash T."/>
            <person name="Nguyen T."/>
            <person name="Nguyen N."/>
            <person name="Nicol R."/>
            <person name="Norbu C."/>
            <person name="Norbu N."/>
            <person name="Novod N."/>
            <person name="O'Neill B."/>
            <person name="Osman S."/>
            <person name="Markiewicz E."/>
            <person name="Oyono O.L."/>
            <person name="Patti C."/>
            <person name="Phunkhang P."/>
            <person name="Pierre F."/>
            <person name="Priest M."/>
            <person name="Raghuraman S."/>
            <person name="Rege F."/>
            <person name="Reyes R."/>
            <person name="Rise C."/>
            <person name="Rogov P."/>
            <person name="Ross K."/>
            <person name="Ryan E."/>
            <person name="Settipalli S."/>
            <person name="Shea T."/>
            <person name="Sherpa N."/>
            <person name="Shi L."/>
            <person name="Shih D."/>
            <person name="Sparrow T."/>
            <person name="Spaulding J."/>
            <person name="Stalker J."/>
            <person name="Stange-Thomann N."/>
            <person name="Stavropoulos S."/>
            <person name="Stone C."/>
            <person name="Strader C."/>
            <person name="Tesfaye S."/>
            <person name="Thomson T."/>
            <person name="Thoulutsang Y."/>
            <person name="Thoulutsang D."/>
            <person name="Topham K."/>
            <person name="Topping I."/>
            <person name="Tsamla T."/>
            <person name="Vassiliev H."/>
            <person name="Vo A."/>
            <person name="Wangchuk T."/>
            <person name="Wangdi T."/>
            <person name="Weiand M."/>
            <person name="Wilkinson J."/>
            <person name="Wilson A."/>
            <person name="Yadav S."/>
            <person name="Young G."/>
            <person name="Yu Q."/>
            <person name="Zembek L."/>
            <person name="Zhong D."/>
            <person name="Zimmer A."/>
            <person name="Zwirko Z."/>
            <person name="Jaffe D.B."/>
            <person name="Alvarez P."/>
            <person name="Brockman W."/>
            <person name="Butler J."/>
            <person name="Chin C."/>
            <person name="Gnerre S."/>
            <person name="Grabherr M."/>
            <person name="Kleber M."/>
            <person name="Mauceli E."/>
            <person name="MacCallum I."/>
        </authorList>
    </citation>
    <scope>NUCLEOTIDE SEQUENCE [LARGE SCALE GENOMIC DNA]</scope>
    <source>
        <strain evidence="9">Tucson 14030-0811.24</strain>
    </source>
</reference>
<dbReference type="STRING" id="7260.B4MS66"/>
<dbReference type="eggNOG" id="KOG0867">
    <property type="taxonomic scope" value="Eukaryota"/>
</dbReference>
<dbReference type="InterPro" id="IPR010987">
    <property type="entry name" value="Glutathione-S-Trfase_C-like"/>
</dbReference>
<gene>
    <name evidence="8" type="primary">Dwil\GK15954</name>
    <name evidence="8" type="ORF">Dwil_GK15954</name>
</gene>
<keyword evidence="9" id="KW-1185">Reference proteome</keyword>
<dbReference type="PANTHER" id="PTHR43917">
    <property type="match status" value="1"/>
</dbReference>
<dbReference type="InterPro" id="IPR040079">
    <property type="entry name" value="Glutathione_S-Trfase"/>
</dbReference>
<dbReference type="KEGG" id="dwi:6640733"/>
<name>B4MS66_DROWI</name>
<dbReference type="Gene3D" id="3.40.30.10">
    <property type="entry name" value="Glutaredoxin"/>
    <property type="match status" value="1"/>
</dbReference>
<dbReference type="Proteomes" id="UP000007798">
    <property type="component" value="Unassembled WGS sequence"/>
</dbReference>
<feature type="domain" description="GST N-terminal" evidence="6">
    <location>
        <begin position="3"/>
        <end position="84"/>
    </location>
</feature>
<comment type="subcellular location">
    <subcellularLocation>
        <location evidence="1">Cytoplasm</location>
    </subcellularLocation>
</comment>
<protein>
    <recommendedName>
        <fullName evidence="10">Glutathione transferase</fullName>
    </recommendedName>
</protein>
<dbReference type="SUPFAM" id="SSF47616">
    <property type="entry name" value="GST C-terminal domain-like"/>
    <property type="match status" value="1"/>
</dbReference>
<dbReference type="SFLD" id="SFLDG00358">
    <property type="entry name" value="Main_(cytGST)"/>
    <property type="match status" value="1"/>
</dbReference>
<evidence type="ECO:0000259" key="7">
    <source>
        <dbReference type="PROSITE" id="PS50405"/>
    </source>
</evidence>
<dbReference type="PROSITE" id="PS50405">
    <property type="entry name" value="GST_CTER"/>
    <property type="match status" value="1"/>
</dbReference>
<evidence type="ECO:0000256" key="1">
    <source>
        <dbReference type="ARBA" id="ARBA00004496"/>
    </source>
</evidence>
<dbReference type="HOGENOM" id="CLU_011226_2_0_1"/>
<comment type="catalytic activity">
    <reaction evidence="5">
        <text>RX + glutathione = an S-substituted glutathione + a halide anion + H(+)</text>
        <dbReference type="Rhea" id="RHEA:16437"/>
        <dbReference type="ChEBI" id="CHEBI:15378"/>
        <dbReference type="ChEBI" id="CHEBI:16042"/>
        <dbReference type="ChEBI" id="CHEBI:17792"/>
        <dbReference type="ChEBI" id="CHEBI:57925"/>
        <dbReference type="ChEBI" id="CHEBI:90779"/>
        <dbReference type="EC" id="2.5.1.18"/>
    </reaction>
</comment>
<evidence type="ECO:0000313" key="8">
    <source>
        <dbReference type="EMBL" id="EDW74955.1"/>
    </source>
</evidence>
<dbReference type="GO" id="GO:0005737">
    <property type="term" value="C:cytoplasm"/>
    <property type="evidence" value="ECO:0007669"/>
    <property type="project" value="UniProtKB-SubCell"/>
</dbReference>
<dbReference type="PANTHER" id="PTHR43917:SF8">
    <property type="entry name" value="GH16740P-RELATED"/>
    <property type="match status" value="1"/>
</dbReference>
<dbReference type="InterPro" id="IPR004045">
    <property type="entry name" value="Glutathione_S-Trfase_N"/>
</dbReference>
<keyword evidence="4" id="KW-0808">Transferase</keyword>
<dbReference type="EMBL" id="CH963850">
    <property type="protein sequence ID" value="EDW74955.1"/>
    <property type="molecule type" value="Genomic_DNA"/>
</dbReference>
<evidence type="ECO:0000256" key="5">
    <source>
        <dbReference type="ARBA" id="ARBA00047960"/>
    </source>
</evidence>
<dbReference type="CDD" id="cd03050">
    <property type="entry name" value="GST_N_Theta"/>
    <property type="match status" value="1"/>
</dbReference>